<organism evidence="2 3">
    <name type="scientific">Artemisia annua</name>
    <name type="common">Sweet wormwood</name>
    <dbReference type="NCBI Taxonomy" id="35608"/>
    <lineage>
        <taxon>Eukaryota</taxon>
        <taxon>Viridiplantae</taxon>
        <taxon>Streptophyta</taxon>
        <taxon>Embryophyta</taxon>
        <taxon>Tracheophyta</taxon>
        <taxon>Spermatophyta</taxon>
        <taxon>Magnoliopsida</taxon>
        <taxon>eudicotyledons</taxon>
        <taxon>Gunneridae</taxon>
        <taxon>Pentapetalae</taxon>
        <taxon>asterids</taxon>
        <taxon>campanulids</taxon>
        <taxon>Asterales</taxon>
        <taxon>Asteraceae</taxon>
        <taxon>Asteroideae</taxon>
        <taxon>Anthemideae</taxon>
        <taxon>Artemisiinae</taxon>
        <taxon>Artemisia</taxon>
    </lineage>
</organism>
<feature type="region of interest" description="Disordered" evidence="1">
    <location>
        <begin position="1"/>
        <end position="39"/>
    </location>
</feature>
<keyword evidence="3" id="KW-1185">Reference proteome</keyword>
<protein>
    <submittedName>
        <fullName evidence="2">Uncharacterized protein</fullName>
    </submittedName>
</protein>
<dbReference type="Proteomes" id="UP000245207">
    <property type="component" value="Unassembled WGS sequence"/>
</dbReference>
<name>A0A2U1MHW1_ARTAN</name>
<accession>A0A2U1MHW1</accession>
<evidence type="ECO:0000313" key="3">
    <source>
        <dbReference type="Proteomes" id="UP000245207"/>
    </source>
</evidence>
<gene>
    <name evidence="2" type="ORF">CTI12_AA378470</name>
</gene>
<dbReference type="EMBL" id="PKPP01005240">
    <property type="protein sequence ID" value="PWA60860.1"/>
    <property type="molecule type" value="Genomic_DNA"/>
</dbReference>
<evidence type="ECO:0000256" key="1">
    <source>
        <dbReference type="SAM" id="MobiDB-lite"/>
    </source>
</evidence>
<sequence>MEGPSSVATDGLPSAATLGDDGFPSSAGYGEGGASALSPSPASLLPCGNIAGNKGKMHATITNTDCCTYRYPTIPPVTKGKAQVEVAYAMPKMK</sequence>
<reference evidence="2 3" key="1">
    <citation type="journal article" date="2018" name="Mol. Plant">
        <title>The genome of Artemisia annua provides insight into the evolution of Asteraceae family and artemisinin biosynthesis.</title>
        <authorList>
            <person name="Shen Q."/>
            <person name="Zhang L."/>
            <person name="Liao Z."/>
            <person name="Wang S."/>
            <person name="Yan T."/>
            <person name="Shi P."/>
            <person name="Liu M."/>
            <person name="Fu X."/>
            <person name="Pan Q."/>
            <person name="Wang Y."/>
            <person name="Lv Z."/>
            <person name="Lu X."/>
            <person name="Zhang F."/>
            <person name="Jiang W."/>
            <person name="Ma Y."/>
            <person name="Chen M."/>
            <person name="Hao X."/>
            <person name="Li L."/>
            <person name="Tang Y."/>
            <person name="Lv G."/>
            <person name="Zhou Y."/>
            <person name="Sun X."/>
            <person name="Brodelius P.E."/>
            <person name="Rose J.K.C."/>
            <person name="Tang K."/>
        </authorList>
    </citation>
    <scope>NUCLEOTIDE SEQUENCE [LARGE SCALE GENOMIC DNA]</scope>
    <source>
        <strain evidence="3">cv. Huhao1</strain>
        <tissue evidence="2">Leaf</tissue>
    </source>
</reference>
<evidence type="ECO:0000313" key="2">
    <source>
        <dbReference type="EMBL" id="PWA60860.1"/>
    </source>
</evidence>
<comment type="caution">
    <text evidence="2">The sequence shown here is derived from an EMBL/GenBank/DDBJ whole genome shotgun (WGS) entry which is preliminary data.</text>
</comment>
<dbReference type="AlphaFoldDB" id="A0A2U1MHW1"/>
<proteinExistence type="predicted"/>